<dbReference type="Pfam" id="PF00929">
    <property type="entry name" value="RNase_T"/>
    <property type="match status" value="1"/>
</dbReference>
<dbReference type="KEGG" id="msv:Mesil_1583"/>
<dbReference type="HOGENOM" id="CLU_047806_9_1_0"/>
<dbReference type="STRING" id="526227.Mesil_1583"/>
<keyword evidence="1" id="KW-0540">Nuclease</keyword>
<organism evidence="5 6">
    <name type="scientific">Allomeiothermus silvanus (strain ATCC 700542 / DSM 9946 / NBRC 106475 / NCIMB 13440 / VI-R2)</name>
    <name type="common">Thermus silvanus</name>
    <dbReference type="NCBI Taxonomy" id="526227"/>
    <lineage>
        <taxon>Bacteria</taxon>
        <taxon>Thermotogati</taxon>
        <taxon>Deinococcota</taxon>
        <taxon>Deinococci</taxon>
        <taxon>Thermales</taxon>
        <taxon>Thermaceae</taxon>
        <taxon>Allomeiothermus</taxon>
    </lineage>
</organism>
<evidence type="ECO:0000256" key="3">
    <source>
        <dbReference type="ARBA" id="ARBA00022839"/>
    </source>
</evidence>
<dbReference type="InterPro" id="IPR012337">
    <property type="entry name" value="RNaseH-like_sf"/>
</dbReference>
<dbReference type="Proteomes" id="UP000001916">
    <property type="component" value="Chromosome"/>
</dbReference>
<dbReference type="AlphaFoldDB" id="D7BFB8"/>
<dbReference type="OrthoDB" id="9804290at2"/>
<evidence type="ECO:0000313" key="6">
    <source>
        <dbReference type="Proteomes" id="UP000001916"/>
    </source>
</evidence>
<dbReference type="PANTHER" id="PTHR30231">
    <property type="entry name" value="DNA POLYMERASE III SUBUNIT EPSILON"/>
    <property type="match status" value="1"/>
</dbReference>
<evidence type="ECO:0000256" key="2">
    <source>
        <dbReference type="ARBA" id="ARBA00022801"/>
    </source>
</evidence>
<reference evidence="5 6" key="1">
    <citation type="journal article" date="2010" name="Stand. Genomic Sci.">
        <title>Complete genome sequence of Meiothermus silvanus type strain (VI-R2).</title>
        <authorList>
            <person name="Sikorski J."/>
            <person name="Tindall B.J."/>
            <person name="Lowry S."/>
            <person name="Lucas S."/>
            <person name="Nolan M."/>
            <person name="Copeland A."/>
            <person name="Glavina Del Rio T."/>
            <person name="Tice H."/>
            <person name="Cheng J.F."/>
            <person name="Han C."/>
            <person name="Pitluck S."/>
            <person name="Liolios K."/>
            <person name="Ivanova N."/>
            <person name="Mavromatis K."/>
            <person name="Mikhailova N."/>
            <person name="Pati A."/>
            <person name="Goodwin L."/>
            <person name="Chen A."/>
            <person name="Palaniappan K."/>
            <person name="Land M."/>
            <person name="Hauser L."/>
            <person name="Chang Y.J."/>
            <person name="Jeffries C.D."/>
            <person name="Rohde M."/>
            <person name="Goker M."/>
            <person name="Woyke T."/>
            <person name="Bristow J."/>
            <person name="Eisen J.A."/>
            <person name="Markowitz V."/>
            <person name="Hugenholtz P."/>
            <person name="Kyrpides N.C."/>
            <person name="Klenk H.P."/>
            <person name="Lapidus A."/>
        </authorList>
    </citation>
    <scope>NUCLEOTIDE SEQUENCE [LARGE SCALE GENOMIC DNA]</scope>
    <source>
        <strain evidence="6">ATCC 700542 / DSM 9946 / VI-R2</strain>
    </source>
</reference>
<dbReference type="PANTHER" id="PTHR30231:SF4">
    <property type="entry name" value="PROTEIN NEN2"/>
    <property type="match status" value="1"/>
</dbReference>
<sequence length="203" mass="23374">MLKRLLRRTPALPWEEVVYWALDLETSGLKPQDQILSVGMVPIRKGVIRYGEHFYSLVRPHRFDTLSLEGLRAHQIRPFELREAPPLCQVLREVHQRLKEGVLLVHHALVDVAFLRRAYARCDLVWPEPQVVDTVKLLHKLGQRRALLEPHPETPPENLAKARAFLDLPPYTAHHALTDALATAEIFLVLRAKLGIRTLRELV</sequence>
<dbReference type="InterPro" id="IPR013520">
    <property type="entry name" value="Ribonucl_H"/>
</dbReference>
<dbReference type="InterPro" id="IPR036397">
    <property type="entry name" value="RNaseH_sf"/>
</dbReference>
<protein>
    <submittedName>
        <fullName evidence="5">Exonuclease RNase T and DNA polymerase III</fullName>
    </submittedName>
</protein>
<accession>D7BFB8</accession>
<dbReference type="eggNOG" id="COG0847">
    <property type="taxonomic scope" value="Bacteria"/>
</dbReference>
<feature type="domain" description="Exonuclease" evidence="4">
    <location>
        <begin position="18"/>
        <end position="196"/>
    </location>
</feature>
<dbReference type="GO" id="GO:0003676">
    <property type="term" value="F:nucleic acid binding"/>
    <property type="evidence" value="ECO:0007669"/>
    <property type="project" value="InterPro"/>
</dbReference>
<dbReference type="GO" id="GO:0008408">
    <property type="term" value="F:3'-5' exonuclease activity"/>
    <property type="evidence" value="ECO:0007669"/>
    <property type="project" value="TreeGrafter"/>
</dbReference>
<keyword evidence="2" id="KW-0378">Hydrolase</keyword>
<proteinExistence type="predicted"/>
<evidence type="ECO:0000313" key="5">
    <source>
        <dbReference type="EMBL" id="ADH63471.1"/>
    </source>
</evidence>
<name>D7BFB8_ALLS1</name>
<dbReference type="SUPFAM" id="SSF53098">
    <property type="entry name" value="Ribonuclease H-like"/>
    <property type="match status" value="1"/>
</dbReference>
<dbReference type="Gene3D" id="3.30.420.10">
    <property type="entry name" value="Ribonuclease H-like superfamily/Ribonuclease H"/>
    <property type="match status" value="1"/>
</dbReference>
<dbReference type="RefSeq" id="WP_013158035.1">
    <property type="nucleotide sequence ID" value="NC_014212.1"/>
</dbReference>
<dbReference type="EMBL" id="CP002042">
    <property type="protein sequence ID" value="ADH63471.1"/>
    <property type="molecule type" value="Genomic_DNA"/>
</dbReference>
<keyword evidence="6" id="KW-1185">Reference proteome</keyword>
<dbReference type="CDD" id="cd06127">
    <property type="entry name" value="DEDDh"/>
    <property type="match status" value="1"/>
</dbReference>
<keyword evidence="3 5" id="KW-0269">Exonuclease</keyword>
<evidence type="ECO:0000259" key="4">
    <source>
        <dbReference type="SMART" id="SM00479"/>
    </source>
</evidence>
<dbReference type="GO" id="GO:0005829">
    <property type="term" value="C:cytosol"/>
    <property type="evidence" value="ECO:0007669"/>
    <property type="project" value="TreeGrafter"/>
</dbReference>
<gene>
    <name evidence="5" type="ordered locus">Mesil_1583</name>
</gene>
<dbReference type="SMART" id="SM00479">
    <property type="entry name" value="EXOIII"/>
    <property type="match status" value="1"/>
</dbReference>
<evidence type="ECO:0000256" key="1">
    <source>
        <dbReference type="ARBA" id="ARBA00022722"/>
    </source>
</evidence>